<evidence type="ECO:0000256" key="2">
    <source>
        <dbReference type="SAM" id="Phobius"/>
    </source>
</evidence>
<dbReference type="EMBL" id="JAQQXQ010000002">
    <property type="protein sequence ID" value="MDC8753625.1"/>
    <property type="molecule type" value="Genomic_DNA"/>
</dbReference>
<evidence type="ECO:0000256" key="1">
    <source>
        <dbReference type="SAM" id="MobiDB-lite"/>
    </source>
</evidence>
<name>A0ABT5JN46_9SPHN</name>
<evidence type="ECO:0000313" key="4">
    <source>
        <dbReference type="Proteomes" id="UP001216558"/>
    </source>
</evidence>
<sequence length="297" mass="30586">MTRGQKDKPGKRKHARKQRRPLATHPLFAPVLGLWGAALGGLVVLVLPPATAFAAAVAIGLGVLGGMAQFVLAALAATVLGTALFVMGRKAGRNSPRPASDPSLAMMALRRVQTIDPASELGSASLDEPIETMPFAAREPEAEAAAPQVTPPPPRMLDLSEFAELPGRNAVWVEETDVAPAAVSEPDHVPDPLPESAPVAAAVAASPANPGVIAQLRAVPPSELSLVQMVERFAAALHERQAGPGPSGHRADPAAREAVLAEALRALAALSDADDSGAGSEPLRDALTRLQELRGAA</sequence>
<dbReference type="Proteomes" id="UP001216558">
    <property type="component" value="Unassembled WGS sequence"/>
</dbReference>
<comment type="caution">
    <text evidence="3">The sequence shown here is derived from an EMBL/GenBank/DDBJ whole genome shotgun (WGS) entry which is preliminary data.</text>
</comment>
<feature type="region of interest" description="Disordered" evidence="1">
    <location>
        <begin position="1"/>
        <end position="20"/>
    </location>
</feature>
<dbReference type="RefSeq" id="WP_273676130.1">
    <property type="nucleotide sequence ID" value="NZ_JAQQXQ010000002.1"/>
</dbReference>
<protein>
    <submittedName>
        <fullName evidence="3">Uncharacterized protein</fullName>
    </submittedName>
</protein>
<accession>A0ABT5JN46</accession>
<proteinExistence type="predicted"/>
<keyword evidence="2" id="KW-0812">Transmembrane</keyword>
<keyword evidence="2" id="KW-0472">Membrane</keyword>
<evidence type="ECO:0000313" key="3">
    <source>
        <dbReference type="EMBL" id="MDC8753625.1"/>
    </source>
</evidence>
<gene>
    <name evidence="3" type="ORF">OIK40_03110</name>
</gene>
<feature type="transmembrane region" description="Helical" evidence="2">
    <location>
        <begin position="53"/>
        <end position="86"/>
    </location>
</feature>
<reference evidence="3 4" key="1">
    <citation type="submission" date="2022-10" db="EMBL/GenBank/DDBJ databases">
        <title>Erythrobacter sp. sf7 Genome sequencing.</title>
        <authorList>
            <person name="Park S."/>
        </authorList>
    </citation>
    <scope>NUCLEOTIDE SEQUENCE [LARGE SCALE GENOMIC DNA]</scope>
    <source>
        <strain evidence="4">sf7</strain>
    </source>
</reference>
<organism evidence="3 4">
    <name type="scientific">Erythrobacter fulvus</name>
    <dbReference type="NCBI Taxonomy" id="2987523"/>
    <lineage>
        <taxon>Bacteria</taxon>
        <taxon>Pseudomonadati</taxon>
        <taxon>Pseudomonadota</taxon>
        <taxon>Alphaproteobacteria</taxon>
        <taxon>Sphingomonadales</taxon>
        <taxon>Erythrobacteraceae</taxon>
        <taxon>Erythrobacter/Porphyrobacter group</taxon>
        <taxon>Erythrobacter</taxon>
    </lineage>
</organism>
<feature type="compositionally biased region" description="Basic residues" evidence="1">
    <location>
        <begin position="9"/>
        <end position="20"/>
    </location>
</feature>
<feature type="transmembrane region" description="Helical" evidence="2">
    <location>
        <begin position="21"/>
        <end position="47"/>
    </location>
</feature>
<keyword evidence="4" id="KW-1185">Reference proteome</keyword>
<keyword evidence="2" id="KW-1133">Transmembrane helix</keyword>